<reference evidence="3" key="1">
    <citation type="submission" date="2023-06" db="EMBL/GenBank/DDBJ databases">
        <title>Draft genome sequence of Nocardioides sp. SOB77.</title>
        <authorList>
            <person name="Zhang G."/>
        </authorList>
    </citation>
    <scope>NUCLEOTIDE SEQUENCE</scope>
    <source>
        <strain evidence="3">SOB77</strain>
    </source>
</reference>
<protein>
    <submittedName>
        <fullName evidence="3">Glycosyltransferase family 2 protein</fullName>
        <ecNumber evidence="3">2.4.-.-</ecNumber>
    </submittedName>
</protein>
<dbReference type="InterPro" id="IPR029044">
    <property type="entry name" value="Nucleotide-diphossugar_trans"/>
</dbReference>
<dbReference type="SUPFAM" id="SSF53448">
    <property type="entry name" value="Nucleotide-diphospho-sugar transferases"/>
    <property type="match status" value="1"/>
</dbReference>
<evidence type="ECO:0000313" key="3">
    <source>
        <dbReference type="EMBL" id="MDN4174515.1"/>
    </source>
</evidence>
<comment type="caution">
    <text evidence="3">The sequence shown here is derived from an EMBL/GenBank/DDBJ whole genome shotgun (WGS) entry which is preliminary data.</text>
</comment>
<name>A0ABT8FJ34_9ACTN</name>
<dbReference type="Proteomes" id="UP001168620">
    <property type="component" value="Unassembled WGS sequence"/>
</dbReference>
<accession>A0ABT8FJ34</accession>
<evidence type="ECO:0000313" key="4">
    <source>
        <dbReference type="Proteomes" id="UP001168620"/>
    </source>
</evidence>
<keyword evidence="4" id="KW-1185">Reference proteome</keyword>
<sequence length="312" mass="35576">MSARACPRRRQLLDDPAEARTSARKAENLTQSALPITVLVQTKNEAAGIEKCLRALGGAFDEVIVVDSESTDGTQAIATGLGVRVENFSWNGAYPKKKQWQLDNLVTRNQFILFLDADETPTKELIDELRHLVVTGRLGSCGAYDIELDYRFSGRFLRHGHRVTKRCLVDRTVASFPEIDDLRSGGMGELEGHYQPISRGRIGTLSGRIRHDDVDPVATWFDRHNRYSEWEAYLRVDPALRRKVRGHRSRQGQLFDAMPGKPILFFCYSFFFRLGFLDGRAGLDYAIALASYYWQIDLKVRELTRIDRRTHP</sequence>
<dbReference type="EC" id="2.4.-.-" evidence="3"/>
<dbReference type="InterPro" id="IPR001173">
    <property type="entry name" value="Glyco_trans_2-like"/>
</dbReference>
<dbReference type="CDD" id="cd02511">
    <property type="entry name" value="Beta4Glucosyltransferase"/>
    <property type="match status" value="1"/>
</dbReference>
<evidence type="ECO:0000256" key="1">
    <source>
        <dbReference type="SAM" id="MobiDB-lite"/>
    </source>
</evidence>
<dbReference type="Pfam" id="PF00535">
    <property type="entry name" value="Glycos_transf_2"/>
    <property type="match status" value="1"/>
</dbReference>
<dbReference type="PANTHER" id="PTHR43630">
    <property type="entry name" value="POLY-BETA-1,6-N-ACETYL-D-GLUCOSAMINE SYNTHASE"/>
    <property type="match status" value="1"/>
</dbReference>
<dbReference type="RefSeq" id="WP_300953609.1">
    <property type="nucleotide sequence ID" value="NZ_JAUHJQ010000007.1"/>
</dbReference>
<feature type="region of interest" description="Disordered" evidence="1">
    <location>
        <begin position="1"/>
        <end position="26"/>
    </location>
</feature>
<proteinExistence type="predicted"/>
<keyword evidence="3" id="KW-0808">Transferase</keyword>
<dbReference type="GO" id="GO:0016757">
    <property type="term" value="F:glycosyltransferase activity"/>
    <property type="evidence" value="ECO:0007669"/>
    <property type="project" value="UniProtKB-KW"/>
</dbReference>
<evidence type="ECO:0000259" key="2">
    <source>
        <dbReference type="Pfam" id="PF00535"/>
    </source>
</evidence>
<gene>
    <name evidence="3" type="ORF">QWY28_16260</name>
</gene>
<dbReference type="PANTHER" id="PTHR43630:SF2">
    <property type="entry name" value="GLYCOSYLTRANSFERASE"/>
    <property type="match status" value="1"/>
</dbReference>
<dbReference type="Gene3D" id="3.90.550.10">
    <property type="entry name" value="Spore Coat Polysaccharide Biosynthesis Protein SpsA, Chain A"/>
    <property type="match status" value="1"/>
</dbReference>
<organism evidence="3 4">
    <name type="scientific">Nocardioides oceani</name>
    <dbReference type="NCBI Taxonomy" id="3058369"/>
    <lineage>
        <taxon>Bacteria</taxon>
        <taxon>Bacillati</taxon>
        <taxon>Actinomycetota</taxon>
        <taxon>Actinomycetes</taxon>
        <taxon>Propionibacteriales</taxon>
        <taxon>Nocardioidaceae</taxon>
        <taxon>Nocardioides</taxon>
    </lineage>
</organism>
<keyword evidence="3" id="KW-0328">Glycosyltransferase</keyword>
<feature type="compositionally biased region" description="Basic residues" evidence="1">
    <location>
        <begin position="1"/>
        <end position="10"/>
    </location>
</feature>
<feature type="domain" description="Glycosyltransferase 2-like" evidence="2">
    <location>
        <begin position="37"/>
        <end position="145"/>
    </location>
</feature>
<dbReference type="EMBL" id="JAUHJQ010000007">
    <property type="protein sequence ID" value="MDN4174515.1"/>
    <property type="molecule type" value="Genomic_DNA"/>
</dbReference>